<feature type="region of interest" description="Disordered" evidence="1">
    <location>
        <begin position="1"/>
        <end position="41"/>
    </location>
</feature>
<evidence type="ECO:0000313" key="2">
    <source>
        <dbReference type="EMBL" id="MPC55987.1"/>
    </source>
</evidence>
<proteinExistence type="predicted"/>
<comment type="caution">
    <text evidence="2">The sequence shown here is derived from an EMBL/GenBank/DDBJ whole genome shotgun (WGS) entry which is preliminary data.</text>
</comment>
<accession>A0A5B7GFA9</accession>
<gene>
    <name evidence="2" type="ORF">E2C01_049936</name>
</gene>
<reference evidence="2 3" key="1">
    <citation type="submission" date="2019-05" db="EMBL/GenBank/DDBJ databases">
        <title>Another draft genome of Portunus trituberculatus and its Hox gene families provides insights of decapod evolution.</title>
        <authorList>
            <person name="Jeong J.-H."/>
            <person name="Song I."/>
            <person name="Kim S."/>
            <person name="Choi T."/>
            <person name="Kim D."/>
            <person name="Ryu S."/>
            <person name="Kim W."/>
        </authorList>
    </citation>
    <scope>NUCLEOTIDE SEQUENCE [LARGE SCALE GENOMIC DNA]</scope>
    <source>
        <tissue evidence="2">Muscle</tissue>
    </source>
</reference>
<keyword evidence="3" id="KW-1185">Reference proteome</keyword>
<evidence type="ECO:0000313" key="3">
    <source>
        <dbReference type="Proteomes" id="UP000324222"/>
    </source>
</evidence>
<dbReference type="EMBL" id="VSRR010013603">
    <property type="protein sequence ID" value="MPC55987.1"/>
    <property type="molecule type" value="Genomic_DNA"/>
</dbReference>
<sequence length="105" mass="11608">MGRAAGHSKQARDEGGRRLNILPCTVTPRPPRTLITPAPDNRNCRPSRCDRGGAIHGATGGVISPHCEEQGREQWYDVILSQRAPLRFLTEPRVMLNPSLRRDSG</sequence>
<dbReference type="AlphaFoldDB" id="A0A5B7GFA9"/>
<name>A0A5B7GFA9_PORTR</name>
<evidence type="ECO:0000256" key="1">
    <source>
        <dbReference type="SAM" id="MobiDB-lite"/>
    </source>
</evidence>
<dbReference type="Proteomes" id="UP000324222">
    <property type="component" value="Unassembled WGS sequence"/>
</dbReference>
<organism evidence="2 3">
    <name type="scientific">Portunus trituberculatus</name>
    <name type="common">Swimming crab</name>
    <name type="synonym">Neptunus trituberculatus</name>
    <dbReference type="NCBI Taxonomy" id="210409"/>
    <lineage>
        <taxon>Eukaryota</taxon>
        <taxon>Metazoa</taxon>
        <taxon>Ecdysozoa</taxon>
        <taxon>Arthropoda</taxon>
        <taxon>Crustacea</taxon>
        <taxon>Multicrustacea</taxon>
        <taxon>Malacostraca</taxon>
        <taxon>Eumalacostraca</taxon>
        <taxon>Eucarida</taxon>
        <taxon>Decapoda</taxon>
        <taxon>Pleocyemata</taxon>
        <taxon>Brachyura</taxon>
        <taxon>Eubrachyura</taxon>
        <taxon>Portunoidea</taxon>
        <taxon>Portunidae</taxon>
        <taxon>Portuninae</taxon>
        <taxon>Portunus</taxon>
    </lineage>
</organism>
<protein>
    <submittedName>
        <fullName evidence="2">Uncharacterized protein</fullName>
    </submittedName>
</protein>